<organism evidence="1 2">
    <name type="scientific">Arcticibacter pallidicorallinus</name>
    <dbReference type="NCBI Taxonomy" id="1259464"/>
    <lineage>
        <taxon>Bacteria</taxon>
        <taxon>Pseudomonadati</taxon>
        <taxon>Bacteroidota</taxon>
        <taxon>Sphingobacteriia</taxon>
        <taxon>Sphingobacteriales</taxon>
        <taxon>Sphingobacteriaceae</taxon>
        <taxon>Arcticibacter</taxon>
    </lineage>
</organism>
<comment type="caution">
    <text evidence="1">The sequence shown here is derived from an EMBL/GenBank/DDBJ whole genome shotgun (WGS) entry which is preliminary data.</text>
</comment>
<accession>A0A2T0TUS9</accession>
<proteinExistence type="predicted"/>
<reference evidence="1 2" key="1">
    <citation type="submission" date="2018-03" db="EMBL/GenBank/DDBJ databases">
        <title>Genomic Encyclopedia of Type Strains, Phase III (KMG-III): the genomes of soil and plant-associated and newly described type strains.</title>
        <authorList>
            <person name="Whitman W."/>
        </authorList>
    </citation>
    <scope>NUCLEOTIDE SEQUENCE [LARGE SCALE GENOMIC DNA]</scope>
    <source>
        <strain evidence="1 2">CGMCC 1.9313</strain>
    </source>
</reference>
<sequence>MMVSGDMVDETTCRRKWDSSSYQWAEIKKIIEESRPAASNLENGDSLNNGLVARNQADKIITAVQPRRNIEIVVLITRGQPL</sequence>
<evidence type="ECO:0000313" key="2">
    <source>
        <dbReference type="Proteomes" id="UP000238034"/>
    </source>
</evidence>
<evidence type="ECO:0000313" key="1">
    <source>
        <dbReference type="EMBL" id="PRY49462.1"/>
    </source>
</evidence>
<name>A0A2T0TUS9_9SPHI</name>
<dbReference type="Proteomes" id="UP000238034">
    <property type="component" value="Unassembled WGS sequence"/>
</dbReference>
<gene>
    <name evidence="1" type="ORF">B0I27_11118</name>
</gene>
<dbReference type="AlphaFoldDB" id="A0A2T0TUS9"/>
<dbReference type="EMBL" id="PVTH01000011">
    <property type="protein sequence ID" value="PRY49462.1"/>
    <property type="molecule type" value="Genomic_DNA"/>
</dbReference>
<protein>
    <submittedName>
        <fullName evidence="1">Uncharacterized protein</fullName>
    </submittedName>
</protein>
<keyword evidence="2" id="KW-1185">Reference proteome</keyword>